<dbReference type="GO" id="GO:0005886">
    <property type="term" value="C:plasma membrane"/>
    <property type="evidence" value="ECO:0007669"/>
    <property type="project" value="TreeGrafter"/>
</dbReference>
<evidence type="ECO:0000259" key="5">
    <source>
        <dbReference type="PROSITE" id="PS50887"/>
    </source>
</evidence>
<dbReference type="Gene3D" id="3.30.450.40">
    <property type="match status" value="1"/>
</dbReference>
<feature type="transmembrane region" description="Helical" evidence="4">
    <location>
        <begin position="186"/>
        <end position="205"/>
    </location>
</feature>
<organism evidence="6 7">
    <name type="scientific">Shewanella psychrophila</name>
    <dbReference type="NCBI Taxonomy" id="225848"/>
    <lineage>
        <taxon>Bacteria</taxon>
        <taxon>Pseudomonadati</taxon>
        <taxon>Pseudomonadota</taxon>
        <taxon>Gammaproteobacteria</taxon>
        <taxon>Alteromonadales</taxon>
        <taxon>Shewanellaceae</taxon>
        <taxon>Shewanella</taxon>
    </lineage>
</organism>
<evidence type="ECO:0000313" key="7">
    <source>
        <dbReference type="Proteomes" id="UP000189545"/>
    </source>
</evidence>
<dbReference type="Gene3D" id="3.30.70.270">
    <property type="match status" value="1"/>
</dbReference>
<name>A0A1S6HTX6_9GAMM</name>
<dbReference type="InterPro" id="IPR050469">
    <property type="entry name" value="Diguanylate_Cyclase"/>
</dbReference>
<dbReference type="GO" id="GO:0052621">
    <property type="term" value="F:diguanylate cyclase activity"/>
    <property type="evidence" value="ECO:0007669"/>
    <property type="project" value="UniProtKB-EC"/>
</dbReference>
<keyword evidence="4" id="KW-0472">Membrane</keyword>
<dbReference type="SUPFAM" id="SSF55073">
    <property type="entry name" value="Nucleotide cyclase"/>
    <property type="match status" value="1"/>
</dbReference>
<comment type="cofactor">
    <cofactor evidence="1">
        <name>Mg(2+)</name>
        <dbReference type="ChEBI" id="CHEBI:18420"/>
    </cofactor>
</comment>
<dbReference type="AlphaFoldDB" id="A0A1S6HTX6"/>
<dbReference type="InterPro" id="IPR029787">
    <property type="entry name" value="Nucleotide_cyclase"/>
</dbReference>
<dbReference type="EC" id="2.7.7.65" evidence="2"/>
<comment type="catalytic activity">
    <reaction evidence="3">
        <text>2 GTP = 3',3'-c-di-GMP + 2 diphosphate</text>
        <dbReference type="Rhea" id="RHEA:24898"/>
        <dbReference type="ChEBI" id="CHEBI:33019"/>
        <dbReference type="ChEBI" id="CHEBI:37565"/>
        <dbReference type="ChEBI" id="CHEBI:58805"/>
        <dbReference type="EC" id="2.7.7.65"/>
    </reaction>
</comment>
<feature type="domain" description="GGDEF" evidence="5">
    <location>
        <begin position="420"/>
        <end position="553"/>
    </location>
</feature>
<evidence type="ECO:0000313" key="6">
    <source>
        <dbReference type="EMBL" id="AQS39016.1"/>
    </source>
</evidence>
<dbReference type="InterPro" id="IPR000160">
    <property type="entry name" value="GGDEF_dom"/>
</dbReference>
<dbReference type="SMART" id="SM00267">
    <property type="entry name" value="GGDEF"/>
    <property type="match status" value="1"/>
</dbReference>
<gene>
    <name evidence="6" type="ORF">Sps_03901</name>
</gene>
<evidence type="ECO:0000256" key="1">
    <source>
        <dbReference type="ARBA" id="ARBA00001946"/>
    </source>
</evidence>
<dbReference type="STRING" id="225848.Sps_03901"/>
<dbReference type="KEGG" id="spsw:Sps_03901"/>
<dbReference type="Proteomes" id="UP000189545">
    <property type="component" value="Chromosome"/>
</dbReference>
<dbReference type="FunFam" id="3.30.70.270:FF:000001">
    <property type="entry name" value="Diguanylate cyclase domain protein"/>
    <property type="match status" value="1"/>
</dbReference>
<evidence type="ECO:0000256" key="3">
    <source>
        <dbReference type="ARBA" id="ARBA00034247"/>
    </source>
</evidence>
<sequence>MLPLNQLMLNTRCLLNLTNRIIFLPLTIVFIVSTLSLLLIDYQLRDELHQRVELELTWLAKSAMESLVLLNSPLTLSTVDRVAKHLSLASDARITFIDDSGKVMGDSMIPIDQVPILDNHLNRPEIQLAQVTGIGISRHFSRTLNEEYIYVAIYRSLKVGGGTSGYYARASLPDSTIYYEVIKLRLALASIAIVSMLTLILLSFISSRWIARSVEQDRLDLKSKIDSGIHDIELLHELDSMLGACSELSEAGSVVKQVTPRLLPNSSGAISIYKSSRNKLEFIMFWGEEWQGVTEFKPEQCWALRKGHSHQSDHNDTQIYCEHFSHLAIEQGNKASLCIPLMALGEAIGVMHILKKEFPYSDLLLTNAIAKRVGLAIANIELRYSLRQQAIKDTLTGLFNRRYLFESLEQLVALGMRNKSQIGIIMGDIDHFKSFNDSYGHDAGDDVLKEVAKELKKNTRIADIVCRYGGEEFCIVCPDSTQEETLLIAEKLRLAVAKKEVKLSSKEMVTVTISMGVAMFTNSEDSIKSVISEADRRLYQAKSDGRNCVRGDV</sequence>
<dbReference type="PANTHER" id="PTHR45138">
    <property type="entry name" value="REGULATORY COMPONENTS OF SENSORY TRANSDUCTION SYSTEM"/>
    <property type="match status" value="1"/>
</dbReference>
<dbReference type="EMBL" id="CP014782">
    <property type="protein sequence ID" value="AQS39016.1"/>
    <property type="molecule type" value="Genomic_DNA"/>
</dbReference>
<dbReference type="NCBIfam" id="TIGR00254">
    <property type="entry name" value="GGDEF"/>
    <property type="match status" value="1"/>
</dbReference>
<dbReference type="CDD" id="cd01949">
    <property type="entry name" value="GGDEF"/>
    <property type="match status" value="1"/>
</dbReference>
<dbReference type="Pfam" id="PF00990">
    <property type="entry name" value="GGDEF"/>
    <property type="match status" value="1"/>
</dbReference>
<dbReference type="GO" id="GO:1902201">
    <property type="term" value="P:negative regulation of bacterial-type flagellum-dependent cell motility"/>
    <property type="evidence" value="ECO:0007669"/>
    <property type="project" value="TreeGrafter"/>
</dbReference>
<proteinExistence type="predicted"/>
<dbReference type="SUPFAM" id="SSF55781">
    <property type="entry name" value="GAF domain-like"/>
    <property type="match status" value="1"/>
</dbReference>
<dbReference type="GO" id="GO:0043709">
    <property type="term" value="P:cell adhesion involved in single-species biofilm formation"/>
    <property type="evidence" value="ECO:0007669"/>
    <property type="project" value="TreeGrafter"/>
</dbReference>
<feature type="transmembrane region" description="Helical" evidence="4">
    <location>
        <begin position="20"/>
        <end position="40"/>
    </location>
</feature>
<dbReference type="PANTHER" id="PTHR45138:SF9">
    <property type="entry name" value="DIGUANYLATE CYCLASE DGCM-RELATED"/>
    <property type="match status" value="1"/>
</dbReference>
<evidence type="ECO:0000256" key="2">
    <source>
        <dbReference type="ARBA" id="ARBA00012528"/>
    </source>
</evidence>
<reference evidence="6 7" key="1">
    <citation type="submission" date="2016-03" db="EMBL/GenBank/DDBJ databases">
        <title>Complete genome sequence of Shewanella psychrophila WP2, a deep sea bacterium isolated from west Pacific sediment.</title>
        <authorList>
            <person name="Xu G."/>
            <person name="Jian H."/>
        </authorList>
    </citation>
    <scope>NUCLEOTIDE SEQUENCE [LARGE SCALE GENOMIC DNA]</scope>
    <source>
        <strain evidence="6 7">WP2</strain>
    </source>
</reference>
<dbReference type="PROSITE" id="PS50887">
    <property type="entry name" value="GGDEF"/>
    <property type="match status" value="1"/>
</dbReference>
<keyword evidence="4" id="KW-1133">Transmembrane helix</keyword>
<dbReference type="InterPro" id="IPR029016">
    <property type="entry name" value="GAF-like_dom_sf"/>
</dbReference>
<dbReference type="OrthoDB" id="9803824at2"/>
<evidence type="ECO:0000256" key="4">
    <source>
        <dbReference type="SAM" id="Phobius"/>
    </source>
</evidence>
<keyword evidence="7" id="KW-1185">Reference proteome</keyword>
<protein>
    <recommendedName>
        <fullName evidence="2">diguanylate cyclase</fullName>
        <ecNumber evidence="2">2.7.7.65</ecNumber>
    </recommendedName>
</protein>
<accession>A0A1S6HTX6</accession>
<keyword evidence="4" id="KW-0812">Transmembrane</keyword>
<dbReference type="InterPro" id="IPR043128">
    <property type="entry name" value="Rev_trsase/Diguanyl_cyclase"/>
</dbReference>